<feature type="region of interest" description="Disordered" evidence="6">
    <location>
        <begin position="1"/>
        <end position="101"/>
    </location>
</feature>
<dbReference type="GO" id="GO:0003729">
    <property type="term" value="F:mRNA binding"/>
    <property type="evidence" value="ECO:0007669"/>
    <property type="project" value="TreeGrafter"/>
</dbReference>
<feature type="compositionally biased region" description="Basic and acidic residues" evidence="6">
    <location>
        <begin position="1734"/>
        <end position="1834"/>
    </location>
</feature>
<dbReference type="InterPro" id="IPR040007">
    <property type="entry name" value="Tho2"/>
</dbReference>
<evidence type="ECO:0000259" key="7">
    <source>
        <dbReference type="Pfam" id="PF11262"/>
    </source>
</evidence>
<feature type="compositionally biased region" description="Polar residues" evidence="6">
    <location>
        <begin position="2112"/>
        <end position="2125"/>
    </location>
</feature>
<reference evidence="10" key="1">
    <citation type="submission" date="2017-09" db="EMBL/GenBank/DDBJ databases">
        <title>Polyketide synthases of a Diaporthe helianthi virulent isolate.</title>
        <authorList>
            <person name="Baroncelli R."/>
        </authorList>
    </citation>
    <scope>NUCLEOTIDE SEQUENCE [LARGE SCALE GENOMIC DNA]</scope>
    <source>
        <strain evidence="10">7/96</strain>
    </source>
</reference>
<organism evidence="10 11">
    <name type="scientific">Diaporthe helianthi</name>
    <dbReference type="NCBI Taxonomy" id="158607"/>
    <lineage>
        <taxon>Eukaryota</taxon>
        <taxon>Fungi</taxon>
        <taxon>Dikarya</taxon>
        <taxon>Ascomycota</taxon>
        <taxon>Pezizomycotina</taxon>
        <taxon>Sordariomycetes</taxon>
        <taxon>Sordariomycetidae</taxon>
        <taxon>Diaporthales</taxon>
        <taxon>Diaporthaceae</taxon>
        <taxon>Diaporthe</taxon>
    </lineage>
</organism>
<comment type="similarity">
    <text evidence="2">Belongs to the THOC2 family.</text>
</comment>
<evidence type="ECO:0000256" key="1">
    <source>
        <dbReference type="ARBA" id="ARBA00004123"/>
    </source>
</evidence>
<dbReference type="GO" id="GO:0006406">
    <property type="term" value="P:mRNA export from nucleus"/>
    <property type="evidence" value="ECO:0007669"/>
    <property type="project" value="InterPro"/>
</dbReference>
<comment type="subcellular location">
    <subcellularLocation>
        <location evidence="1">Nucleus</location>
    </subcellularLocation>
</comment>
<feature type="compositionally biased region" description="Low complexity" evidence="6">
    <location>
        <begin position="54"/>
        <end position="64"/>
    </location>
</feature>
<protein>
    <recommendedName>
        <fullName evidence="3">THO complex subunit 2</fullName>
    </recommendedName>
</protein>
<feature type="compositionally biased region" description="Basic and acidic residues" evidence="6">
    <location>
        <begin position="1937"/>
        <end position="1959"/>
    </location>
</feature>
<evidence type="ECO:0000256" key="6">
    <source>
        <dbReference type="SAM" id="MobiDB-lite"/>
    </source>
</evidence>
<evidence type="ECO:0000313" key="11">
    <source>
        <dbReference type="Proteomes" id="UP000094444"/>
    </source>
</evidence>
<dbReference type="OrthoDB" id="29024at2759"/>
<evidence type="ECO:0000259" key="8">
    <source>
        <dbReference type="Pfam" id="PF11732"/>
    </source>
</evidence>
<feature type="coiled-coil region" evidence="5">
    <location>
        <begin position="1226"/>
        <end position="1253"/>
    </location>
</feature>
<evidence type="ECO:0000256" key="5">
    <source>
        <dbReference type="SAM" id="Coils"/>
    </source>
</evidence>
<dbReference type="Pfam" id="PF16134">
    <property type="entry name" value="THOC2_N"/>
    <property type="match status" value="1"/>
</dbReference>
<dbReference type="GO" id="GO:0006397">
    <property type="term" value="P:mRNA processing"/>
    <property type="evidence" value="ECO:0007669"/>
    <property type="project" value="InterPro"/>
</dbReference>
<keyword evidence="4" id="KW-0539">Nucleus</keyword>
<feature type="compositionally biased region" description="Basic and acidic residues" evidence="6">
    <location>
        <begin position="1990"/>
        <end position="2034"/>
    </location>
</feature>
<feature type="compositionally biased region" description="Basic and acidic residues" evidence="6">
    <location>
        <begin position="1146"/>
        <end position="1156"/>
    </location>
</feature>
<feature type="compositionally biased region" description="Polar residues" evidence="6">
    <location>
        <begin position="1926"/>
        <end position="1936"/>
    </location>
</feature>
<dbReference type="InterPro" id="IPR021418">
    <property type="entry name" value="THO_THOC2_C"/>
</dbReference>
<feature type="region of interest" description="Disordered" evidence="6">
    <location>
        <begin position="1161"/>
        <end position="1180"/>
    </location>
</feature>
<evidence type="ECO:0000256" key="3">
    <source>
        <dbReference type="ARBA" id="ARBA00019596"/>
    </source>
</evidence>
<dbReference type="EMBL" id="MAVT02000224">
    <property type="protein sequence ID" value="POS77981.1"/>
    <property type="molecule type" value="Genomic_DNA"/>
</dbReference>
<feature type="domain" description="THO complex subunitTHOC2 N-terminal" evidence="8">
    <location>
        <begin position="837"/>
        <end position="913"/>
    </location>
</feature>
<dbReference type="PANTHER" id="PTHR21597:SF0">
    <property type="entry name" value="THO COMPLEX SUBUNIT 2"/>
    <property type="match status" value="1"/>
</dbReference>
<dbReference type="FunCoup" id="A0A2P5I657">
    <property type="interactions" value="586"/>
</dbReference>
<dbReference type="STRING" id="158607.A0A2P5I657"/>
<dbReference type="InParanoid" id="A0A2P5I657"/>
<evidence type="ECO:0000259" key="9">
    <source>
        <dbReference type="Pfam" id="PF16134"/>
    </source>
</evidence>
<dbReference type="GO" id="GO:0000445">
    <property type="term" value="C:THO complex part of transcription export complex"/>
    <property type="evidence" value="ECO:0007669"/>
    <property type="project" value="TreeGrafter"/>
</dbReference>
<gene>
    <name evidence="10" type="ORF">DHEL01_v203630</name>
</gene>
<feature type="region of interest" description="Disordered" evidence="6">
    <location>
        <begin position="1107"/>
        <end position="1156"/>
    </location>
</feature>
<feature type="region of interest" description="Disordered" evidence="6">
    <location>
        <begin position="647"/>
        <end position="675"/>
    </location>
</feature>
<feature type="domain" description="THO complex subunit 2 N-terminal" evidence="9">
    <location>
        <begin position="112"/>
        <end position="835"/>
    </location>
</feature>
<feature type="region of interest" description="Disordered" evidence="6">
    <location>
        <begin position="1582"/>
        <end position="2277"/>
    </location>
</feature>
<evidence type="ECO:0000256" key="4">
    <source>
        <dbReference type="ARBA" id="ARBA00023242"/>
    </source>
</evidence>
<feature type="compositionally biased region" description="Basic and acidic residues" evidence="6">
    <location>
        <begin position="557"/>
        <end position="570"/>
    </location>
</feature>
<feature type="compositionally biased region" description="Polar residues" evidence="6">
    <location>
        <begin position="2185"/>
        <end position="2203"/>
    </location>
</feature>
<feature type="compositionally biased region" description="Basic and acidic residues" evidence="6">
    <location>
        <begin position="1843"/>
        <end position="1881"/>
    </location>
</feature>
<dbReference type="InterPro" id="IPR032302">
    <property type="entry name" value="THOC2_N"/>
</dbReference>
<dbReference type="Proteomes" id="UP000094444">
    <property type="component" value="Unassembled WGS sequence"/>
</dbReference>
<feature type="compositionally biased region" description="Basic and acidic residues" evidence="6">
    <location>
        <begin position="1639"/>
        <end position="1664"/>
    </location>
</feature>
<dbReference type="Pfam" id="PF11732">
    <property type="entry name" value="Thoc2"/>
    <property type="match status" value="1"/>
</dbReference>
<accession>A0A2P5I657</accession>
<sequence>MGPKRKRVNDSGSGRPSPHRPDNAPLGQHDRNRPGAGGRSTRRNERRDSSQNTASSGAPAAGSPLNSPTMPRPSSASSQPPVTPLNTKMPSNLPSPTLPTPVQSGFHYEIATDARLSSWSQNGRQEVIDHGIQSRNDEDVQELSTIFQELVQSCLDFRLRSAEAGELVKQIIGVRPEDADTNPRTFDTHTLLLDTLAIYVDVGSGSYDANLREFLVASGVDPALMRTVLEPALLEQLGLIRETFTKMGIRQATNILYKQANYNLLREETEGYAKLATELFTTSNTEPPTSEAIQNAFERVKGLIGTFDLDVGRVLDVTLDVFASVLIKQNRFFVKFLRISSWWPRSHIKSADALGGLPKWALPDSAHWTTSAEEQVILAEQRRQRDMRFWNRAREAHIDAFFELGGRQVEQAELQRLQAVLDASSESEDAISLLDPTAQWMVTTNTFPPQGNRVAAQLLGFKLRFYESKAAGEEVVPANLFFMTALLIKIGFISLADLWPHLAPSDEDMNTTTRETRLRILEEEERAKTGRGRGALAMAGELPSDETSATRPTKNIPEAKAKPNTETAKKGKPEKYYQKFSLVTELLTLGALPDALFILTRFPWLTEAFPDLHKLINRLISHSVQKVFEETRTSSSELGSDLEIPMKRMPDVDQGGVSKGSVRLTQPTPKRPLRWPHPAGEKDNILYRCYWDDWADNIPVCQTIEDVVTLCDTFMNFSGVNIGKDAALLSKIAAIGASSLARDQSSENMGCWQDLLKRLLVPALSMTEANSFAVQAVWDLLKLYPITARYNIYAEWFQGQTSRNSSIKSAFARTRSETNGILKRLSLENLSTMAKKLAKTAYASPGIVFKTAFDQIEAYPNLIEAFVECARYLTDLGYDVLTWSLMSALGGKARSRTQETSILLTSKWLQALSKFSGKVFKRYQHMKPLPVLQYVNNQLSKGNSTDLVILRELISTMAGVVPDVDFTDTQMRAMTGGEVLRRQTLISLGDRRDVSVHGAERLTQSLMDSNLAGRLLVNLAQYRQSALYKLPDDESHIKYLATITDEVHQALVQYLDFLRSNLTPDLFDANIPSIIDLMVGYGLDVDLAFMVGRASLANRMANNKIATQPIAKDDRGENPTAQESADTDGDLTMNGDVSEPAAVQHNPEKGGKEETEDKMALDENASSAPSPPTAADTRKSDPIADVLQPLVNTIQDIRPPETWQHLSPEFYVIFWSLSLGDLHVPQSNYEAEHERLNKEAEDVMKDRSDLTRQGMNKKAERKKSLLGLAKSIREEMTMHIERYHKTKLRLARQSKSWFSGTIAEANLTSDALLEHCILPRLLVSSLDTEYCFRMLKFLHENQTPNFKLSAFYERFFNANRLRAMIFSCTVREAEHLGRFIKCILEDLARWHADKTTYEKEAFGKTKRNLLGFATAVDDEGNPTSFIEHPFFRDCHYEWHKNLNVALKACLQGTKEWMHIRNAFTVLRAVSSFFPAVNFMGTQLLKLLDEIKTREEVTKGPSEEGHRVDLAVTALTVYSMLKKRESKWVAVPAFRPNMVSIATRTRKFISTNFQQSGMPQDGPKDVEMVGQNAKSDLRPTAVEFKPKQPAKSVLPTNTAQPVNRESLTQTSTTSAPPVEDEDGEVKDGKDSKAPIAPPDTHARPERPGVGQDRDAFREPTFKERASAPGSRPGTPKSNIVVPSPTLLPTSSGRSESSRTASTVPRGDRVPHGLPSRPEVPIPPHYRPELFPQGHGQERRDPPREAREAREPKEPPRETRDPRERFREQLRDQRDHSRDGRDLREHRQPESSRTERRDQETERRTNERVSRDPGRLSERDWSSRPDPSPRRGEPTRGEPSWGEPSRGESVRGEPMAIDREPRTSRDRAPTSSSRDSRGPREHVTASQPPHPAAGQTPPAEPPINPDRAALLQNEDRAEMINPQRAVLLQTQQPHSSTRSPRDSGRDRASSRTQSPRRDDRFNATTTSDGHAREDRHSRRNGHLGDSSQLPARDIEQPRDQERQPNERQPNERQPNERNRDASFHGPPRPHESDRGRQAQQDPNYGRLNPIPTVTEAPQGPRGRGARNSSRISSMPSGPRSDGRMPPPDTNRAPSPDRQPPTGPSSSRPRRGPSNQFDHPSNSSTGPPSQLAGGPHSDRAHQFEQPMHPDRMRHIVPTAPPPPPPREPSHSRPQVPPIHTSDRAATPTGPSASRQGQSSHPNTPIAEQNAPHSAPTGPSANKDRQRDSIRRQLGKLQDNITPGNKRDSDHRRPRQSMPDSDAQILTGASPVSTPVQERPDPIRRNTFLEAEVSMNGVDAGNIVKGPIGLAVTLDENGAPAEIEIRKTRAVVKRPNGTTGGLASRQGSTAIASATQTMNRSNLDGLCEILTRQVAIATFCLALVGNHQVLVANHGIGEIAEVTPAEAMAVAEADQEMNGVAAVEVDRCAVGPGTGPVTDQDGLVMIDETRGVTSEAQAGSGGVTFQKCH</sequence>
<comment type="caution">
    <text evidence="10">The sequence shown here is derived from an EMBL/GenBank/DDBJ whole genome shotgun (WGS) entry which is preliminary data.</text>
</comment>
<feature type="compositionally biased region" description="Polar residues" evidence="6">
    <location>
        <begin position="65"/>
        <end position="89"/>
    </location>
</feature>
<feature type="compositionally biased region" description="Basic and acidic residues" evidence="6">
    <location>
        <begin position="2133"/>
        <end position="2150"/>
    </location>
</feature>
<feature type="compositionally biased region" description="Polar residues" evidence="6">
    <location>
        <begin position="2064"/>
        <end position="2073"/>
    </location>
</feature>
<keyword evidence="5" id="KW-0175">Coiled coil</keyword>
<name>A0A2P5I657_DIAHE</name>
<dbReference type="InterPro" id="IPR021726">
    <property type="entry name" value="THO_THOC2_N"/>
</dbReference>
<dbReference type="Pfam" id="PF11262">
    <property type="entry name" value="Tho2"/>
    <property type="match status" value="1"/>
</dbReference>
<feature type="compositionally biased region" description="Polar residues" evidence="6">
    <location>
        <begin position="1593"/>
        <end position="1614"/>
    </location>
</feature>
<evidence type="ECO:0000256" key="2">
    <source>
        <dbReference type="ARBA" id="ARBA00007857"/>
    </source>
</evidence>
<feature type="compositionally biased region" description="Basic and acidic residues" evidence="6">
    <location>
        <begin position="2218"/>
        <end position="2227"/>
    </location>
</feature>
<keyword evidence="11" id="KW-1185">Reference proteome</keyword>
<dbReference type="PANTHER" id="PTHR21597">
    <property type="entry name" value="THO2 PROTEIN"/>
    <property type="match status" value="1"/>
</dbReference>
<feature type="region of interest" description="Disordered" evidence="6">
    <location>
        <begin position="542"/>
        <end position="570"/>
    </location>
</feature>
<proteinExistence type="inferred from homology"/>
<evidence type="ECO:0000313" key="10">
    <source>
        <dbReference type="EMBL" id="POS77981.1"/>
    </source>
</evidence>
<feature type="compositionally biased region" description="Low complexity" evidence="6">
    <location>
        <begin position="1688"/>
        <end position="1701"/>
    </location>
</feature>
<feature type="domain" description="THO complex subunitTHOC2 C-terminal" evidence="7">
    <location>
        <begin position="1203"/>
        <end position="1520"/>
    </location>
</feature>